<feature type="region of interest" description="Disordered" evidence="2">
    <location>
        <begin position="190"/>
        <end position="238"/>
    </location>
</feature>
<dbReference type="CDD" id="cd04335">
    <property type="entry name" value="PrdX_deacylase"/>
    <property type="match status" value="1"/>
</dbReference>
<feature type="domain" description="YbaK/aminoacyl-tRNA synthetase-associated" evidence="3">
    <location>
        <begin position="25"/>
        <end position="149"/>
    </location>
</feature>
<evidence type="ECO:0000313" key="5">
    <source>
        <dbReference type="Proteomes" id="UP000886520"/>
    </source>
</evidence>
<dbReference type="AlphaFoldDB" id="A0A9D4V4A3"/>
<evidence type="ECO:0000256" key="1">
    <source>
        <dbReference type="ARBA" id="ARBA00010201"/>
    </source>
</evidence>
<protein>
    <recommendedName>
        <fullName evidence="3">YbaK/aminoacyl-tRNA synthetase-associated domain-containing protein</fullName>
    </recommendedName>
</protein>
<dbReference type="PANTHER" id="PTHR31423:SF3">
    <property type="entry name" value="PROLYL-TRNA SYNTHETASE ASSOCIATED DOMAIN-CONTAINING PROTEIN 1-RELATED"/>
    <property type="match status" value="1"/>
</dbReference>
<dbReference type="Proteomes" id="UP000886520">
    <property type="component" value="Chromosome 5"/>
</dbReference>
<dbReference type="SUPFAM" id="SSF55826">
    <property type="entry name" value="YbaK/ProRS associated domain"/>
    <property type="match status" value="1"/>
</dbReference>
<keyword evidence="5" id="KW-1185">Reference proteome</keyword>
<comment type="similarity">
    <text evidence="1">Belongs to the PRORSD1 family.</text>
</comment>
<proteinExistence type="inferred from homology"/>
<dbReference type="InterPro" id="IPR036754">
    <property type="entry name" value="YbaK/aa-tRNA-synt-asso_dom_sf"/>
</dbReference>
<dbReference type="GO" id="GO:0002161">
    <property type="term" value="F:aminoacyl-tRNA deacylase activity"/>
    <property type="evidence" value="ECO:0007669"/>
    <property type="project" value="InterPro"/>
</dbReference>
<dbReference type="Gene3D" id="3.90.960.10">
    <property type="entry name" value="YbaK/aminoacyl-tRNA synthetase-associated domain"/>
    <property type="match status" value="1"/>
</dbReference>
<gene>
    <name evidence="4" type="ORF">GOP47_0004773</name>
</gene>
<sequence>MAAVSKEALLSHLKGLGISLRLHEHPAVMTVDEQAKHLGHLEVTLSKNLFLKDKKGRLYLVSALAPTNVDLKALSQRLGLGKGGLRMAPEDALQEVLKVPLGSVTPLALINPSARSVILLLDHRYRNQAKLLFHPLVNDSTLEMTNPDFDMFLQSIDREPSYVDFEAVVTVGKDQPPDLAGFVMESTIKPVTPDNKQSTAVIQNSSSTQAEMGSANFPASKSKVTKSERPADEGGLQKLVGDPQRLLSHILDETIRATLTKVIKDSRDKESEASISNEIKSQITPDLESIMVLFKNTAYTQGFCAGRRR</sequence>
<evidence type="ECO:0000259" key="3">
    <source>
        <dbReference type="Pfam" id="PF04073"/>
    </source>
</evidence>
<name>A0A9D4V4A3_ADICA</name>
<comment type="caution">
    <text evidence="4">The sequence shown here is derived from an EMBL/GenBank/DDBJ whole genome shotgun (WGS) entry which is preliminary data.</text>
</comment>
<dbReference type="OrthoDB" id="424586at2759"/>
<feature type="compositionally biased region" description="Polar residues" evidence="2">
    <location>
        <begin position="194"/>
        <end position="211"/>
    </location>
</feature>
<dbReference type="Pfam" id="PF04073">
    <property type="entry name" value="tRNA_edit"/>
    <property type="match status" value="1"/>
</dbReference>
<evidence type="ECO:0000256" key="2">
    <source>
        <dbReference type="SAM" id="MobiDB-lite"/>
    </source>
</evidence>
<organism evidence="4 5">
    <name type="scientific">Adiantum capillus-veneris</name>
    <name type="common">Maidenhair fern</name>
    <dbReference type="NCBI Taxonomy" id="13818"/>
    <lineage>
        <taxon>Eukaryota</taxon>
        <taxon>Viridiplantae</taxon>
        <taxon>Streptophyta</taxon>
        <taxon>Embryophyta</taxon>
        <taxon>Tracheophyta</taxon>
        <taxon>Polypodiopsida</taxon>
        <taxon>Polypodiidae</taxon>
        <taxon>Polypodiales</taxon>
        <taxon>Pteridineae</taxon>
        <taxon>Pteridaceae</taxon>
        <taxon>Vittarioideae</taxon>
        <taxon>Adiantum</taxon>
    </lineage>
</organism>
<dbReference type="FunFam" id="3.90.960.10:FF:000005">
    <property type="entry name" value="Putative prolyl-tRNA synthetase"/>
    <property type="match status" value="1"/>
</dbReference>
<evidence type="ECO:0000313" key="4">
    <source>
        <dbReference type="EMBL" id="KAI5079294.1"/>
    </source>
</evidence>
<reference evidence="4 5" key="1">
    <citation type="submission" date="2021-01" db="EMBL/GenBank/DDBJ databases">
        <title>Adiantum capillus-veneris genome.</title>
        <authorList>
            <person name="Fang Y."/>
            <person name="Liao Q."/>
        </authorList>
    </citation>
    <scope>NUCLEOTIDE SEQUENCE [LARGE SCALE GENOMIC DNA]</scope>
    <source>
        <strain evidence="4">H3</strain>
        <tissue evidence="4">Leaf</tissue>
    </source>
</reference>
<accession>A0A9D4V4A3</accession>
<dbReference type="EMBL" id="JABFUD020000005">
    <property type="protein sequence ID" value="KAI5079294.1"/>
    <property type="molecule type" value="Genomic_DNA"/>
</dbReference>
<dbReference type="PANTHER" id="PTHR31423">
    <property type="entry name" value="YBAK DOMAIN-CONTAINING PROTEIN"/>
    <property type="match status" value="1"/>
</dbReference>
<dbReference type="InterPro" id="IPR007214">
    <property type="entry name" value="YbaK/aa-tRNA-synth-assoc-dom"/>
</dbReference>
<dbReference type="InterPro" id="IPR040285">
    <property type="entry name" value="ProX/PRXD1"/>
</dbReference>